<feature type="transmembrane region" description="Helical" evidence="10">
    <location>
        <begin position="158"/>
        <end position="182"/>
    </location>
</feature>
<dbReference type="PROSITE" id="PS50885">
    <property type="entry name" value="HAMP"/>
    <property type="match status" value="1"/>
</dbReference>
<dbReference type="InterPro" id="IPR003660">
    <property type="entry name" value="HAMP_dom"/>
</dbReference>
<keyword evidence="10" id="KW-0472">Membrane</keyword>
<dbReference type="EMBL" id="FOAN01000014">
    <property type="protein sequence ID" value="SEM57253.1"/>
    <property type="molecule type" value="Genomic_DNA"/>
</dbReference>
<comment type="subcellular location">
    <subcellularLocation>
        <location evidence="2">Membrane</location>
    </subcellularLocation>
</comment>
<dbReference type="PANTHER" id="PTHR45436">
    <property type="entry name" value="SENSOR HISTIDINE KINASE YKOH"/>
    <property type="match status" value="1"/>
</dbReference>
<feature type="domain" description="HAMP" evidence="12">
    <location>
        <begin position="178"/>
        <end position="229"/>
    </location>
</feature>
<evidence type="ECO:0000256" key="4">
    <source>
        <dbReference type="ARBA" id="ARBA00022553"/>
    </source>
</evidence>
<protein>
    <recommendedName>
        <fullName evidence="3">histidine kinase</fullName>
        <ecNumber evidence="3">2.7.13.3</ecNumber>
    </recommendedName>
</protein>
<evidence type="ECO:0000256" key="9">
    <source>
        <dbReference type="ARBA" id="ARBA00023012"/>
    </source>
</evidence>
<evidence type="ECO:0000256" key="6">
    <source>
        <dbReference type="ARBA" id="ARBA00022692"/>
    </source>
</evidence>
<evidence type="ECO:0000256" key="3">
    <source>
        <dbReference type="ARBA" id="ARBA00012438"/>
    </source>
</evidence>
<evidence type="ECO:0000256" key="8">
    <source>
        <dbReference type="ARBA" id="ARBA00022989"/>
    </source>
</evidence>
<dbReference type="GO" id="GO:0000160">
    <property type="term" value="P:phosphorelay signal transduction system"/>
    <property type="evidence" value="ECO:0007669"/>
    <property type="project" value="UniProtKB-KW"/>
</dbReference>
<dbReference type="InterPro" id="IPR036890">
    <property type="entry name" value="HATPase_C_sf"/>
</dbReference>
<evidence type="ECO:0000256" key="1">
    <source>
        <dbReference type="ARBA" id="ARBA00000085"/>
    </source>
</evidence>
<organism evidence="13 14">
    <name type="scientific">Bosea lupini</name>
    <dbReference type="NCBI Taxonomy" id="1036779"/>
    <lineage>
        <taxon>Bacteria</taxon>
        <taxon>Pseudomonadati</taxon>
        <taxon>Pseudomonadota</taxon>
        <taxon>Alphaproteobacteria</taxon>
        <taxon>Hyphomicrobiales</taxon>
        <taxon>Boseaceae</taxon>
        <taxon>Bosea</taxon>
    </lineage>
</organism>
<evidence type="ECO:0000256" key="5">
    <source>
        <dbReference type="ARBA" id="ARBA00022679"/>
    </source>
</evidence>
<dbReference type="EC" id="2.7.13.3" evidence="3"/>
<keyword evidence="5" id="KW-0808">Transferase</keyword>
<gene>
    <name evidence="13" type="ORF">SAMN04515666_11489</name>
</gene>
<dbReference type="PANTHER" id="PTHR45436:SF5">
    <property type="entry name" value="SENSOR HISTIDINE KINASE TRCS"/>
    <property type="match status" value="1"/>
</dbReference>
<dbReference type="STRING" id="1036779.SAMN04515666_11489"/>
<dbReference type="Proteomes" id="UP000199664">
    <property type="component" value="Unassembled WGS sequence"/>
</dbReference>
<evidence type="ECO:0000313" key="14">
    <source>
        <dbReference type="Proteomes" id="UP000199664"/>
    </source>
</evidence>
<dbReference type="GO" id="GO:0005886">
    <property type="term" value="C:plasma membrane"/>
    <property type="evidence" value="ECO:0007669"/>
    <property type="project" value="TreeGrafter"/>
</dbReference>
<evidence type="ECO:0000256" key="2">
    <source>
        <dbReference type="ARBA" id="ARBA00004370"/>
    </source>
</evidence>
<proteinExistence type="predicted"/>
<dbReference type="SMART" id="SM00387">
    <property type="entry name" value="HATPase_c"/>
    <property type="match status" value="1"/>
</dbReference>
<accession>A0A1H7ZG61</accession>
<evidence type="ECO:0000256" key="10">
    <source>
        <dbReference type="SAM" id="Phobius"/>
    </source>
</evidence>
<name>A0A1H7ZG61_9HYPH</name>
<dbReference type="Gene3D" id="3.30.565.10">
    <property type="entry name" value="Histidine kinase-like ATPase, C-terminal domain"/>
    <property type="match status" value="1"/>
</dbReference>
<dbReference type="PROSITE" id="PS50109">
    <property type="entry name" value="HIS_KIN"/>
    <property type="match status" value="1"/>
</dbReference>
<keyword evidence="14" id="KW-1185">Reference proteome</keyword>
<dbReference type="InterPro" id="IPR050428">
    <property type="entry name" value="TCS_sensor_his_kinase"/>
</dbReference>
<evidence type="ECO:0000313" key="13">
    <source>
        <dbReference type="EMBL" id="SEM57253.1"/>
    </source>
</evidence>
<keyword evidence="7 13" id="KW-0418">Kinase</keyword>
<keyword evidence="8 10" id="KW-1133">Transmembrane helix</keyword>
<feature type="transmembrane region" description="Helical" evidence="10">
    <location>
        <begin position="12"/>
        <end position="32"/>
    </location>
</feature>
<evidence type="ECO:0000256" key="7">
    <source>
        <dbReference type="ARBA" id="ARBA00022777"/>
    </source>
</evidence>
<dbReference type="Gene3D" id="1.10.287.130">
    <property type="match status" value="1"/>
</dbReference>
<feature type="domain" description="Histidine kinase" evidence="11">
    <location>
        <begin position="237"/>
        <end position="436"/>
    </location>
</feature>
<reference evidence="14" key="1">
    <citation type="submission" date="2016-10" db="EMBL/GenBank/DDBJ databases">
        <authorList>
            <person name="Varghese N."/>
            <person name="Submissions S."/>
        </authorList>
    </citation>
    <scope>NUCLEOTIDE SEQUENCE [LARGE SCALE GENOMIC DNA]</scope>
    <source>
        <strain evidence="14">LMG 26383,CCUG 61248,R- 45681</strain>
    </source>
</reference>
<comment type="catalytic activity">
    <reaction evidence="1">
        <text>ATP + protein L-histidine = ADP + protein N-phospho-L-histidine.</text>
        <dbReference type="EC" id="2.7.13.3"/>
    </reaction>
</comment>
<sequence>MADRRRPSLARRLWLAAVIFVLIALLIAGVVIDRTLDRFTALQIDQRLDAQLLALASALTVGSDGAVRLRRDLDLPPYDRALSGWYWQVTGGDALLRSRSLGDATLALTEPVKGPRQEPLHLRHRTVRLASGSEPFELVAAAPREALSAPIRTARRTLAITLGALALALMGAVTAQVFLVLLPLRRLSRALADVRAGRTRSVPESQPAEVADLVVELNALLAQNADQAERARSHIGNLAHGLKTPLATLAAELRPGHDVDREALRALVEGMDRRIAHHLRRARSAALLGGRHFRTRLAPQIDDLVLALSKIHVDRSLRFSVSIPGDIELACDVNDVNEMCGNLLDNACKWAASEVAISAERLQHSVVISVRDDGVGISANAAEIALSRGGRLDEVTPGTGFGLPITREIAALYGGDVSLNQLQPGLLVKLTLPSAD</sequence>
<evidence type="ECO:0000259" key="11">
    <source>
        <dbReference type="PROSITE" id="PS50109"/>
    </source>
</evidence>
<dbReference type="InterPro" id="IPR003594">
    <property type="entry name" value="HATPase_dom"/>
</dbReference>
<dbReference type="SUPFAM" id="SSF55874">
    <property type="entry name" value="ATPase domain of HSP90 chaperone/DNA topoisomerase II/histidine kinase"/>
    <property type="match status" value="1"/>
</dbReference>
<dbReference type="InterPro" id="IPR005467">
    <property type="entry name" value="His_kinase_dom"/>
</dbReference>
<keyword evidence="4" id="KW-0597">Phosphoprotein</keyword>
<dbReference type="OrthoDB" id="9809567at2"/>
<keyword evidence="6 10" id="KW-0812">Transmembrane</keyword>
<evidence type="ECO:0000259" key="12">
    <source>
        <dbReference type="PROSITE" id="PS50885"/>
    </source>
</evidence>
<dbReference type="GO" id="GO:0004673">
    <property type="term" value="F:protein histidine kinase activity"/>
    <property type="evidence" value="ECO:0007669"/>
    <property type="project" value="UniProtKB-EC"/>
</dbReference>
<dbReference type="Pfam" id="PF02518">
    <property type="entry name" value="HATPase_c"/>
    <property type="match status" value="1"/>
</dbReference>
<dbReference type="AlphaFoldDB" id="A0A1H7ZG61"/>
<keyword evidence="9" id="KW-0902">Two-component regulatory system</keyword>